<dbReference type="Gene3D" id="3.30.1330.60">
    <property type="entry name" value="OmpA-like domain"/>
    <property type="match status" value="1"/>
</dbReference>
<dbReference type="CDD" id="cd07185">
    <property type="entry name" value="OmpA_C-like"/>
    <property type="match status" value="1"/>
</dbReference>
<reference evidence="4 5" key="1">
    <citation type="submission" date="2017-10" db="EMBL/GenBank/DDBJ databases">
        <title>The draft genome sequence of Lewinella nigricans NBRC 102662.</title>
        <authorList>
            <person name="Wang K."/>
        </authorList>
    </citation>
    <scope>NUCLEOTIDE SEQUENCE [LARGE SCALE GENOMIC DNA]</scope>
    <source>
        <strain evidence="4 5">NBRC 102662</strain>
    </source>
</reference>
<dbReference type="PROSITE" id="PS51257">
    <property type="entry name" value="PROKAR_LIPOPROTEIN"/>
    <property type="match status" value="1"/>
</dbReference>
<dbReference type="InterPro" id="IPR036737">
    <property type="entry name" value="OmpA-like_sf"/>
</dbReference>
<keyword evidence="2" id="KW-0175">Coiled coil</keyword>
<dbReference type="SUPFAM" id="SSF103088">
    <property type="entry name" value="OmpA-like"/>
    <property type="match status" value="1"/>
</dbReference>
<name>A0A2D0MXY8_FLAN2</name>
<proteinExistence type="predicted"/>
<dbReference type="PANTHER" id="PTHR30329">
    <property type="entry name" value="STATOR ELEMENT OF FLAGELLAR MOTOR COMPLEX"/>
    <property type="match status" value="1"/>
</dbReference>
<protein>
    <recommendedName>
        <fullName evidence="3">OmpA-like domain-containing protein</fullName>
    </recommendedName>
</protein>
<feature type="coiled-coil region" evidence="2">
    <location>
        <begin position="31"/>
        <end position="132"/>
    </location>
</feature>
<evidence type="ECO:0000256" key="1">
    <source>
        <dbReference type="PROSITE-ProRule" id="PRU00473"/>
    </source>
</evidence>
<evidence type="ECO:0000259" key="3">
    <source>
        <dbReference type="PROSITE" id="PS51123"/>
    </source>
</evidence>
<dbReference type="Pfam" id="PF00691">
    <property type="entry name" value="OmpA"/>
    <property type="match status" value="1"/>
</dbReference>
<gene>
    <name evidence="4" type="ORF">CRP01_39360</name>
</gene>
<dbReference type="Gene3D" id="1.10.287.1490">
    <property type="match status" value="1"/>
</dbReference>
<evidence type="ECO:0000313" key="4">
    <source>
        <dbReference type="EMBL" id="PHN00998.1"/>
    </source>
</evidence>
<dbReference type="OrthoDB" id="9782229at2"/>
<evidence type="ECO:0000313" key="5">
    <source>
        <dbReference type="Proteomes" id="UP000223913"/>
    </source>
</evidence>
<dbReference type="InterPro" id="IPR050330">
    <property type="entry name" value="Bact_OuterMem_StrucFunc"/>
</dbReference>
<dbReference type="RefSeq" id="WP_099155596.1">
    <property type="nucleotide sequence ID" value="NZ_PDUD01000066.1"/>
</dbReference>
<dbReference type="GO" id="GO:0016020">
    <property type="term" value="C:membrane"/>
    <property type="evidence" value="ECO:0007669"/>
    <property type="project" value="UniProtKB-UniRule"/>
</dbReference>
<dbReference type="EMBL" id="PDUD01000066">
    <property type="protein sequence ID" value="PHN00998.1"/>
    <property type="molecule type" value="Genomic_DNA"/>
</dbReference>
<feature type="domain" description="OmpA-like" evidence="3">
    <location>
        <begin position="158"/>
        <end position="280"/>
    </location>
</feature>
<accession>A0A2D0MXY8</accession>
<organism evidence="4 5">
    <name type="scientific">Flavilitoribacter nigricans (strain ATCC 23147 / DSM 23189 / NBRC 102662 / NCIMB 1420 / SS-2)</name>
    <name type="common">Lewinella nigricans</name>
    <dbReference type="NCBI Taxonomy" id="1122177"/>
    <lineage>
        <taxon>Bacteria</taxon>
        <taxon>Pseudomonadati</taxon>
        <taxon>Bacteroidota</taxon>
        <taxon>Saprospiria</taxon>
        <taxon>Saprospirales</taxon>
        <taxon>Lewinellaceae</taxon>
        <taxon>Flavilitoribacter</taxon>
    </lineage>
</organism>
<sequence>MRTLIFLFVGGLVLSSCVSSKKFKETVGNLNAEHQAKVSELETQLTNLRAEKDKLTMDLAESRGGNQALLATQDKLQERIDRLQAEVENIGSKASNQEQSLNSEISRKSNEISALEQRLAEVKGTINRWENAQEAIAREISIALQTFDSTLYAVDQRGGEVVVVMNENMVFRPGSTSRFEQQGIDALQAVSAILSKYPSLYIQVVGHTDNRDVARKSLDNWDYCLLRAGNVAKLLIDEFDVGANRILPAGKGEFAPRTSNETSEGRAANRRIELVLTGSGNDLAREIKREIDK</sequence>
<comment type="caution">
    <text evidence="4">The sequence shown here is derived from an EMBL/GenBank/DDBJ whole genome shotgun (WGS) entry which is preliminary data.</text>
</comment>
<keyword evidence="1" id="KW-0472">Membrane</keyword>
<dbReference type="Proteomes" id="UP000223913">
    <property type="component" value="Unassembled WGS sequence"/>
</dbReference>
<evidence type="ECO:0000256" key="2">
    <source>
        <dbReference type="SAM" id="Coils"/>
    </source>
</evidence>
<dbReference type="InterPro" id="IPR006665">
    <property type="entry name" value="OmpA-like"/>
</dbReference>
<keyword evidence="5" id="KW-1185">Reference proteome</keyword>
<dbReference type="PROSITE" id="PS51123">
    <property type="entry name" value="OMPA_2"/>
    <property type="match status" value="1"/>
</dbReference>
<dbReference type="PANTHER" id="PTHR30329:SF21">
    <property type="entry name" value="LIPOPROTEIN YIAD-RELATED"/>
    <property type="match status" value="1"/>
</dbReference>
<dbReference type="AlphaFoldDB" id="A0A2D0MXY8"/>